<evidence type="ECO:0000313" key="2">
    <source>
        <dbReference type="EMBL" id="MCO6043278.1"/>
    </source>
</evidence>
<feature type="signal peptide" evidence="1">
    <location>
        <begin position="1"/>
        <end position="22"/>
    </location>
</feature>
<protein>
    <recommendedName>
        <fullName evidence="4">Carboxypeptidase regulatory-like domain-containing protein</fullName>
    </recommendedName>
</protein>
<keyword evidence="3" id="KW-1185">Reference proteome</keyword>
<evidence type="ECO:0000313" key="3">
    <source>
        <dbReference type="Proteomes" id="UP001155241"/>
    </source>
</evidence>
<keyword evidence="1" id="KW-0732">Signal</keyword>
<sequence length="146" mass="15887">MFRSHSYALVALWLMALSVCLGCGDKHEGIVPVSGTVTIDGQPLTIGQVRILAKDHRAAMGRIQPDGSFTMSCFELSDGAPIGTHLATVSAVESINERSNRWHAPKKYANKVSSDLWVTIDGPTDDLKIELTWADSKQSGPFVDKF</sequence>
<evidence type="ECO:0000256" key="1">
    <source>
        <dbReference type="SAM" id="SignalP"/>
    </source>
</evidence>
<evidence type="ECO:0008006" key="4">
    <source>
        <dbReference type="Google" id="ProtNLM"/>
    </source>
</evidence>
<accession>A0A9X2F7U4</accession>
<dbReference type="RefSeq" id="WP_252851381.1">
    <property type="nucleotide sequence ID" value="NZ_JAMXLR010000020.1"/>
</dbReference>
<name>A0A9X2F7U4_9BACT</name>
<dbReference type="Proteomes" id="UP001155241">
    <property type="component" value="Unassembled WGS sequence"/>
</dbReference>
<proteinExistence type="predicted"/>
<dbReference type="AlphaFoldDB" id="A0A9X2F7U4"/>
<organism evidence="2 3">
    <name type="scientific">Aeoliella straminimaris</name>
    <dbReference type="NCBI Taxonomy" id="2954799"/>
    <lineage>
        <taxon>Bacteria</taxon>
        <taxon>Pseudomonadati</taxon>
        <taxon>Planctomycetota</taxon>
        <taxon>Planctomycetia</taxon>
        <taxon>Pirellulales</taxon>
        <taxon>Lacipirellulaceae</taxon>
        <taxon>Aeoliella</taxon>
    </lineage>
</organism>
<dbReference type="EMBL" id="JAMXLR010000020">
    <property type="protein sequence ID" value="MCO6043278.1"/>
    <property type="molecule type" value="Genomic_DNA"/>
</dbReference>
<reference evidence="2" key="1">
    <citation type="submission" date="2022-06" db="EMBL/GenBank/DDBJ databases">
        <title>Aeoliella straminimaris, a novel planctomycete from sediments.</title>
        <authorList>
            <person name="Vitorino I.R."/>
            <person name="Lage O.M."/>
        </authorList>
    </citation>
    <scope>NUCLEOTIDE SEQUENCE</scope>
    <source>
        <strain evidence="2">ICT_H6.2</strain>
    </source>
</reference>
<gene>
    <name evidence="2" type="ORF">NG895_05110</name>
</gene>
<feature type="chain" id="PRO_5040996203" description="Carboxypeptidase regulatory-like domain-containing protein" evidence="1">
    <location>
        <begin position="23"/>
        <end position="146"/>
    </location>
</feature>
<comment type="caution">
    <text evidence="2">The sequence shown here is derived from an EMBL/GenBank/DDBJ whole genome shotgun (WGS) entry which is preliminary data.</text>
</comment>